<dbReference type="PANTHER" id="PTHR48025:SF1">
    <property type="entry name" value="RRM DOMAIN-CONTAINING PROTEIN"/>
    <property type="match status" value="1"/>
</dbReference>
<organism evidence="5 6">
    <name type="scientific">Oopsacas minuta</name>
    <dbReference type="NCBI Taxonomy" id="111878"/>
    <lineage>
        <taxon>Eukaryota</taxon>
        <taxon>Metazoa</taxon>
        <taxon>Porifera</taxon>
        <taxon>Hexactinellida</taxon>
        <taxon>Hexasterophora</taxon>
        <taxon>Lyssacinosida</taxon>
        <taxon>Leucopsacidae</taxon>
        <taxon>Oopsacas</taxon>
    </lineage>
</organism>
<dbReference type="GO" id="GO:1990904">
    <property type="term" value="C:ribonucleoprotein complex"/>
    <property type="evidence" value="ECO:0007669"/>
    <property type="project" value="UniProtKB-KW"/>
</dbReference>
<keyword evidence="1 2" id="KW-0694">RNA-binding</keyword>
<protein>
    <submittedName>
        <fullName evidence="5">Ribonucleoprotein PTB-binding 2</fullName>
    </submittedName>
</protein>
<dbReference type="Pfam" id="PF00076">
    <property type="entry name" value="RRM_1"/>
    <property type="match status" value="2"/>
</dbReference>
<dbReference type="PROSITE" id="PS50102">
    <property type="entry name" value="RRM"/>
    <property type="match status" value="2"/>
</dbReference>
<keyword evidence="5" id="KW-0687">Ribonucleoprotein</keyword>
<dbReference type="InterPro" id="IPR050502">
    <property type="entry name" value="Euk_RNA-bind_prot"/>
</dbReference>
<dbReference type="GO" id="GO:0005634">
    <property type="term" value="C:nucleus"/>
    <property type="evidence" value="ECO:0007669"/>
    <property type="project" value="TreeGrafter"/>
</dbReference>
<sequence length="549" mass="62191">MNRLSFADGFLYGLEDDVIKRDKIEFYKRKMLKISNVTGAILTISNRELLQKLEAILPNTKIESIEINGNIGYISFKEPHQTHRIIKSFSTITIDTETYSISYMTPDAMLFFGNLPTTYQTRELAKLAATYGVINRCLVIHSKMTKKSKGYGFVEYSNRNHAMQAKLHLGAKYLEGRSLRVDWSDERMREYEDTHATTLFVDKLPRHFLQDTILSAMFQKHGKVIFCQIATSSSTGISRGFAFVDMANAIDAENALYACNNAIIDGTQVRVSYAMPGRPGASILHPKRTDSVGNLLTSFGMTQLPLLNFAQLLAAHGAPLMPAQLTALMSALQNYNETNPRMSGTTVEQGQHCLVPGQESSSPNALHSMGYHDKDTNTDTNNIPQSYRSTEESNEYYTSETEYPIVYQNDVKYYSTADVQEYQYQNCEDNNVPRSEEDTQNYQSSDCNEWSSQLYPTASYYDNNCYTHEHENKKYYAYSNDDYSYESKLAVDSAIHESLNSKLQLLLKQPTRKHSTTDSNAVSVWGQHDQGIITQDILKRIATGNPIQE</sequence>
<dbReference type="InterPro" id="IPR012677">
    <property type="entry name" value="Nucleotide-bd_a/b_plait_sf"/>
</dbReference>
<evidence type="ECO:0000256" key="1">
    <source>
        <dbReference type="ARBA" id="ARBA00022884"/>
    </source>
</evidence>
<evidence type="ECO:0000256" key="2">
    <source>
        <dbReference type="PROSITE-ProRule" id="PRU00176"/>
    </source>
</evidence>
<evidence type="ECO:0000313" key="6">
    <source>
        <dbReference type="Proteomes" id="UP001165289"/>
    </source>
</evidence>
<feature type="region of interest" description="Disordered" evidence="3">
    <location>
        <begin position="371"/>
        <end position="396"/>
    </location>
</feature>
<dbReference type="InterPro" id="IPR035979">
    <property type="entry name" value="RBD_domain_sf"/>
</dbReference>
<accession>A0AAV7JGL7</accession>
<evidence type="ECO:0000313" key="5">
    <source>
        <dbReference type="EMBL" id="KAI6647619.1"/>
    </source>
</evidence>
<proteinExistence type="predicted"/>
<dbReference type="Gene3D" id="3.30.70.330">
    <property type="match status" value="3"/>
</dbReference>
<dbReference type="SMART" id="SM00360">
    <property type="entry name" value="RRM"/>
    <property type="match status" value="2"/>
</dbReference>
<dbReference type="PANTHER" id="PTHR48025">
    <property type="entry name" value="OS02G0815200 PROTEIN"/>
    <property type="match status" value="1"/>
</dbReference>
<comment type="caution">
    <text evidence="5">The sequence shown here is derived from an EMBL/GenBank/DDBJ whole genome shotgun (WGS) entry which is preliminary data.</text>
</comment>
<dbReference type="SUPFAM" id="SSF54928">
    <property type="entry name" value="RNA-binding domain, RBD"/>
    <property type="match status" value="1"/>
</dbReference>
<name>A0AAV7JGL7_9METZ</name>
<reference evidence="5 6" key="1">
    <citation type="journal article" date="2023" name="BMC Biol.">
        <title>The compact genome of the sponge Oopsacas minuta (Hexactinellida) is lacking key metazoan core genes.</title>
        <authorList>
            <person name="Santini S."/>
            <person name="Schenkelaars Q."/>
            <person name="Jourda C."/>
            <person name="Duchesne M."/>
            <person name="Belahbib H."/>
            <person name="Rocher C."/>
            <person name="Selva M."/>
            <person name="Riesgo A."/>
            <person name="Vervoort M."/>
            <person name="Leys S.P."/>
            <person name="Kodjabachian L."/>
            <person name="Le Bivic A."/>
            <person name="Borchiellini C."/>
            <person name="Claverie J.M."/>
            <person name="Renard E."/>
        </authorList>
    </citation>
    <scope>NUCLEOTIDE SEQUENCE [LARGE SCALE GENOMIC DNA]</scope>
    <source>
        <strain evidence="5">SPO-2</strain>
    </source>
</reference>
<dbReference type="GO" id="GO:0003729">
    <property type="term" value="F:mRNA binding"/>
    <property type="evidence" value="ECO:0007669"/>
    <property type="project" value="TreeGrafter"/>
</dbReference>
<dbReference type="Proteomes" id="UP001165289">
    <property type="component" value="Unassembled WGS sequence"/>
</dbReference>
<gene>
    <name evidence="5" type="ORF">LOD99_8693</name>
</gene>
<keyword evidence="6" id="KW-1185">Reference proteome</keyword>
<dbReference type="AlphaFoldDB" id="A0AAV7JGL7"/>
<dbReference type="InterPro" id="IPR000504">
    <property type="entry name" value="RRM_dom"/>
</dbReference>
<evidence type="ECO:0000259" key="4">
    <source>
        <dbReference type="PROSITE" id="PS50102"/>
    </source>
</evidence>
<feature type="domain" description="RRM" evidence="4">
    <location>
        <begin position="197"/>
        <end position="276"/>
    </location>
</feature>
<dbReference type="EMBL" id="JAKMXF010000340">
    <property type="protein sequence ID" value="KAI6647619.1"/>
    <property type="molecule type" value="Genomic_DNA"/>
</dbReference>
<evidence type="ECO:0000256" key="3">
    <source>
        <dbReference type="SAM" id="MobiDB-lite"/>
    </source>
</evidence>
<feature type="domain" description="RRM" evidence="4">
    <location>
        <begin position="108"/>
        <end position="186"/>
    </location>
</feature>